<dbReference type="OrthoDB" id="1654251at2"/>
<organism evidence="3 4">
    <name type="scientific">Thomasclavelia cocleata</name>
    <dbReference type="NCBI Taxonomy" id="69824"/>
    <lineage>
        <taxon>Bacteria</taxon>
        <taxon>Bacillati</taxon>
        <taxon>Bacillota</taxon>
        <taxon>Erysipelotrichia</taxon>
        <taxon>Erysipelotrichales</taxon>
        <taxon>Coprobacillaceae</taxon>
        <taxon>Thomasclavelia</taxon>
    </lineage>
</organism>
<name>A0A1I0EU48_9FIRM</name>
<feature type="chain" id="PRO_5011686545" description="WG containing repeat-containing protein" evidence="2">
    <location>
        <begin position="24"/>
        <end position="473"/>
    </location>
</feature>
<dbReference type="Proteomes" id="UP000198558">
    <property type="component" value="Unassembled WGS sequence"/>
</dbReference>
<feature type="signal peptide" evidence="2">
    <location>
        <begin position="1"/>
        <end position="23"/>
    </location>
</feature>
<evidence type="ECO:0000256" key="2">
    <source>
        <dbReference type="SAM" id="SignalP"/>
    </source>
</evidence>
<dbReference type="EMBL" id="FOIN01000014">
    <property type="protein sequence ID" value="SET49067.1"/>
    <property type="molecule type" value="Genomic_DNA"/>
</dbReference>
<dbReference type="GeneID" id="78288398"/>
<dbReference type="RefSeq" id="WP_092353863.1">
    <property type="nucleotide sequence ID" value="NZ_FOIN01000014.1"/>
</dbReference>
<dbReference type="Pfam" id="PF08139">
    <property type="entry name" value="LPAM_1"/>
    <property type="match status" value="1"/>
</dbReference>
<dbReference type="PROSITE" id="PS51257">
    <property type="entry name" value="PROKAR_LIPOPROTEIN"/>
    <property type="match status" value="1"/>
</dbReference>
<evidence type="ECO:0000256" key="1">
    <source>
        <dbReference type="ARBA" id="ARBA00022729"/>
    </source>
</evidence>
<proteinExistence type="predicted"/>
<sequence length="473" mass="54174">MKKIIVGIFALLLLTGCSGDSSSQTLFVADKNDRFGLININGDKQTKFIYDKYESVGEYGYIVVKDKKYGYLSYNGEEIIELGKYNKLVSISNMIVAYDKNDNVTILSSEGKKLYDDKKTEILLSGLPIIHNNKDYTVLYDTGEILVSSKNKILSANVKNDNYMAVCFEESIEIYNQKIPGKIIKVDAGGNYQLMSYSDGIGYLFYDRIYQDALACDDKGEVIFKAKIDLDDFYFDKSNNITGVKNQTTYLFDKKGTATSINSYYNSLNSYVMKNKNMIYGPHKFVNNGKEVEVNDIQLDPMASYINNKFFPVYVRNKGYMYYDFNGEMVFKTIFTSAEIFDRNKLAVVSKKENEYYLMNQSGKKVSKKYNRIIHIGEKYYAGFISSSKYEVIDTSGKKIIDDNFMDDGYVFTYNGIVYGIFNKSGTSYVYDMNELEVIFSVEGNLEFADDGYFVTENRDGYYSLTGEKIYTR</sequence>
<evidence type="ECO:0000313" key="4">
    <source>
        <dbReference type="Proteomes" id="UP000198558"/>
    </source>
</evidence>
<evidence type="ECO:0000313" key="3">
    <source>
        <dbReference type="EMBL" id="SET49067.1"/>
    </source>
</evidence>
<dbReference type="InterPro" id="IPR012640">
    <property type="entry name" value="Membr_lipoprot_lipid_attach_CS"/>
</dbReference>
<accession>A0A1I0EU48</accession>
<reference evidence="4" key="1">
    <citation type="submission" date="2016-10" db="EMBL/GenBank/DDBJ databases">
        <authorList>
            <person name="Varghese N."/>
            <person name="Submissions S."/>
        </authorList>
    </citation>
    <scope>NUCLEOTIDE SEQUENCE [LARGE SCALE GENOMIC DNA]</scope>
    <source>
        <strain evidence="4">DSM 1551</strain>
    </source>
</reference>
<dbReference type="AlphaFoldDB" id="A0A1I0EU48"/>
<protein>
    <recommendedName>
        <fullName evidence="5">WG containing repeat-containing protein</fullName>
    </recommendedName>
</protein>
<evidence type="ECO:0008006" key="5">
    <source>
        <dbReference type="Google" id="ProtNLM"/>
    </source>
</evidence>
<gene>
    <name evidence="3" type="ORF">SAMN04489758_11435</name>
</gene>
<keyword evidence="4" id="KW-1185">Reference proteome</keyword>
<keyword evidence="1 2" id="KW-0732">Signal</keyword>